<evidence type="ECO:0000313" key="2">
    <source>
        <dbReference type="Proteomes" id="UP000620124"/>
    </source>
</evidence>
<dbReference type="InterPro" id="IPR016024">
    <property type="entry name" value="ARM-type_fold"/>
</dbReference>
<accession>A0A8H6Z3F8</accession>
<dbReference type="PANTHER" id="PTHR15599:SF1">
    <property type="entry name" value="RADIAL SPOKE HEAD 14 HOMOLOG"/>
    <property type="match status" value="1"/>
</dbReference>
<name>A0A8H6Z3F8_9AGAR</name>
<dbReference type="AlphaFoldDB" id="A0A8H6Z3F8"/>
<organism evidence="1 2">
    <name type="scientific">Mycena venus</name>
    <dbReference type="NCBI Taxonomy" id="2733690"/>
    <lineage>
        <taxon>Eukaryota</taxon>
        <taxon>Fungi</taxon>
        <taxon>Dikarya</taxon>
        <taxon>Basidiomycota</taxon>
        <taxon>Agaricomycotina</taxon>
        <taxon>Agaricomycetes</taxon>
        <taxon>Agaricomycetidae</taxon>
        <taxon>Agaricales</taxon>
        <taxon>Marasmiineae</taxon>
        <taxon>Mycenaceae</taxon>
        <taxon>Mycena</taxon>
    </lineage>
</organism>
<dbReference type="InterPro" id="IPR011989">
    <property type="entry name" value="ARM-like"/>
</dbReference>
<dbReference type="EMBL" id="JACAZI010000002">
    <property type="protein sequence ID" value="KAF7369631.1"/>
    <property type="molecule type" value="Genomic_DNA"/>
</dbReference>
<dbReference type="InterPro" id="IPR042856">
    <property type="entry name" value="RSP14"/>
</dbReference>
<dbReference type="SMART" id="SM00185">
    <property type="entry name" value="ARM"/>
    <property type="match status" value="4"/>
</dbReference>
<dbReference type="Gene3D" id="1.25.10.10">
    <property type="entry name" value="Leucine-rich Repeat Variant"/>
    <property type="match status" value="2"/>
</dbReference>
<dbReference type="SUPFAM" id="SSF48371">
    <property type="entry name" value="ARM repeat"/>
    <property type="match status" value="1"/>
</dbReference>
<dbReference type="PANTHER" id="PTHR15599">
    <property type="entry name" value="RTDR1"/>
    <property type="match status" value="1"/>
</dbReference>
<comment type="caution">
    <text evidence="1">The sequence shown here is derived from an EMBL/GenBank/DDBJ whole genome shotgun (WGS) entry which is preliminary data.</text>
</comment>
<evidence type="ECO:0008006" key="3">
    <source>
        <dbReference type="Google" id="ProtNLM"/>
    </source>
</evidence>
<dbReference type="Proteomes" id="UP000620124">
    <property type="component" value="Unassembled WGS sequence"/>
</dbReference>
<dbReference type="InterPro" id="IPR000225">
    <property type="entry name" value="Armadillo"/>
</dbReference>
<evidence type="ECO:0000313" key="1">
    <source>
        <dbReference type="EMBL" id="KAF7369631.1"/>
    </source>
</evidence>
<protein>
    <recommendedName>
        <fullName evidence="3">ARM repeat-containing protein</fullName>
    </recommendedName>
</protein>
<gene>
    <name evidence="1" type="ORF">MVEN_00294100</name>
</gene>
<proteinExistence type="predicted"/>
<dbReference type="OrthoDB" id="3065834at2759"/>
<keyword evidence="2" id="KW-1185">Reference proteome</keyword>
<reference evidence="1" key="1">
    <citation type="submission" date="2020-05" db="EMBL/GenBank/DDBJ databases">
        <title>Mycena genomes resolve the evolution of fungal bioluminescence.</title>
        <authorList>
            <person name="Tsai I.J."/>
        </authorList>
    </citation>
    <scope>NUCLEOTIDE SEQUENCE</scope>
    <source>
        <strain evidence="1">CCC161011</strain>
    </source>
</reference>
<sequence>MVLGWIARCAEGAQAIVDTQIPGLLDAVLKLPDQWEPCWLLQNLASHNSSGIVSIADICQQLVGLLRRVASVEDVLSALVSIARTVQGARAAFDTGVLNLLHEFLEFSNGQVRKQTCYLLRNFAIYEFAIPALLENNGCRKLIHLLYDDEPGVALSAMGALSQIASHDDGAVVMIDARTLGALDELLRFSNGELRREACDLIDILADNQVVLTACAVIVTEQLRCSLNDQIRSEACNLFGIIALKESTSDAVMRRNPCQRIVSLLPVEAAAPAALDALDYIACSEYPARAVRVTTSNLLQGLARCASKTCSVWNENRWQKLMELSRSVVPVWRA</sequence>